<evidence type="ECO:0000313" key="5">
    <source>
        <dbReference type="EMBL" id="MEU6823919.1"/>
    </source>
</evidence>
<evidence type="ECO:0000256" key="1">
    <source>
        <dbReference type="ARBA" id="ARBA00023015"/>
    </source>
</evidence>
<feature type="compositionally biased region" description="Low complexity" evidence="3">
    <location>
        <begin position="98"/>
        <end position="127"/>
    </location>
</feature>
<organism evidence="5 6">
    <name type="scientific">Streptomyces atriruber</name>
    <dbReference type="NCBI Taxonomy" id="545121"/>
    <lineage>
        <taxon>Bacteria</taxon>
        <taxon>Bacillati</taxon>
        <taxon>Actinomycetota</taxon>
        <taxon>Actinomycetes</taxon>
        <taxon>Kitasatosporales</taxon>
        <taxon>Streptomycetaceae</taxon>
        <taxon>Streptomyces</taxon>
    </lineage>
</organism>
<accession>A0ABV3BSD7</accession>
<gene>
    <name evidence="5" type="ORF">ABZ921_25080</name>
</gene>
<keyword evidence="6" id="KW-1185">Reference proteome</keyword>
<keyword evidence="4" id="KW-1133">Transmembrane helix</keyword>
<keyword evidence="2" id="KW-0804">Transcription</keyword>
<evidence type="ECO:0000256" key="4">
    <source>
        <dbReference type="SAM" id="Phobius"/>
    </source>
</evidence>
<feature type="region of interest" description="Disordered" evidence="3">
    <location>
        <begin position="191"/>
        <end position="262"/>
    </location>
</feature>
<sequence>MTDTTDSAGHPDVAEISDLTEGLLSPSRTGDVRRHLDGCELCADVYASLEEIRGMLGTLPGPPRMPDDVVGRIDAALAAEALLDSTAPEGLHSETEASEPVSVGSSSPASSSVSASPTTSSSPSAARVSRETTPAPASSGAGDRPAGHPRAATGPGRGGRLRGTRRRTAVLGAVFTAAAIGLGSLLIQTMGDDSGGTTETASGRQSPASSFSGERIEGRVADLLKKNAPNETGGKSDTSTPSFDTRSSPESPKKNSPKAAIQVEVPDCIQRGIGDRTPLAAEEGSYEGKRAYLVVVPHDSDSTKVSAYVVDAACVGKSSPPAGKILMTHAYPQS</sequence>
<comment type="caution">
    <text evidence="5">The sequence shown here is derived from an EMBL/GenBank/DDBJ whole genome shotgun (WGS) entry which is preliminary data.</text>
</comment>
<reference evidence="5 6" key="1">
    <citation type="submission" date="2024-06" db="EMBL/GenBank/DDBJ databases">
        <title>The Natural Products Discovery Center: Release of the First 8490 Sequenced Strains for Exploring Actinobacteria Biosynthetic Diversity.</title>
        <authorList>
            <person name="Kalkreuter E."/>
            <person name="Kautsar S.A."/>
            <person name="Yang D."/>
            <person name="Bader C.D."/>
            <person name="Teijaro C.N."/>
            <person name="Fluegel L."/>
            <person name="Davis C.M."/>
            <person name="Simpson J.R."/>
            <person name="Lauterbach L."/>
            <person name="Steele A.D."/>
            <person name="Gui C."/>
            <person name="Meng S."/>
            <person name="Li G."/>
            <person name="Viehrig K."/>
            <person name="Ye F."/>
            <person name="Su P."/>
            <person name="Kiefer A.F."/>
            <person name="Nichols A."/>
            <person name="Cepeda A.J."/>
            <person name="Yan W."/>
            <person name="Fan B."/>
            <person name="Jiang Y."/>
            <person name="Adhikari A."/>
            <person name="Zheng C.-J."/>
            <person name="Schuster L."/>
            <person name="Cowan T.M."/>
            <person name="Smanski M.J."/>
            <person name="Chevrette M.G."/>
            <person name="De Carvalho L.P.S."/>
            <person name="Shen B."/>
        </authorList>
    </citation>
    <scope>NUCLEOTIDE SEQUENCE [LARGE SCALE GENOMIC DNA]</scope>
    <source>
        <strain evidence="5 6">NPDC046838</strain>
    </source>
</reference>
<keyword evidence="1" id="KW-0805">Transcription regulation</keyword>
<evidence type="ECO:0000256" key="2">
    <source>
        <dbReference type="ARBA" id="ARBA00023163"/>
    </source>
</evidence>
<evidence type="ECO:0000256" key="3">
    <source>
        <dbReference type="SAM" id="MobiDB-lite"/>
    </source>
</evidence>
<dbReference type="Gene3D" id="1.10.10.1320">
    <property type="entry name" value="Anti-sigma factor, zinc-finger domain"/>
    <property type="match status" value="1"/>
</dbReference>
<feature type="transmembrane region" description="Helical" evidence="4">
    <location>
        <begin position="169"/>
        <end position="187"/>
    </location>
</feature>
<keyword evidence="4" id="KW-0812">Transmembrane</keyword>
<feature type="compositionally biased region" description="Polar residues" evidence="3">
    <location>
        <begin position="229"/>
        <end position="246"/>
    </location>
</feature>
<feature type="region of interest" description="Disordered" evidence="3">
    <location>
        <begin position="90"/>
        <end position="164"/>
    </location>
</feature>
<feature type="compositionally biased region" description="Polar residues" evidence="3">
    <location>
        <begin position="195"/>
        <end position="212"/>
    </location>
</feature>
<proteinExistence type="predicted"/>
<dbReference type="EMBL" id="JBEYXV010000013">
    <property type="protein sequence ID" value="MEU6823919.1"/>
    <property type="molecule type" value="Genomic_DNA"/>
</dbReference>
<keyword evidence="4" id="KW-0472">Membrane</keyword>
<dbReference type="Proteomes" id="UP001551176">
    <property type="component" value="Unassembled WGS sequence"/>
</dbReference>
<evidence type="ECO:0000313" key="6">
    <source>
        <dbReference type="Proteomes" id="UP001551176"/>
    </source>
</evidence>
<name>A0ABV3BSD7_9ACTN</name>
<feature type="region of interest" description="Disordered" evidence="3">
    <location>
        <begin position="1"/>
        <end position="31"/>
    </location>
</feature>
<evidence type="ECO:0008006" key="7">
    <source>
        <dbReference type="Google" id="ProtNLM"/>
    </source>
</evidence>
<dbReference type="InterPro" id="IPR041916">
    <property type="entry name" value="Anti_sigma_zinc_sf"/>
</dbReference>
<feature type="compositionally biased region" description="Basic and acidic residues" evidence="3">
    <location>
        <begin position="214"/>
        <end position="225"/>
    </location>
</feature>
<protein>
    <recommendedName>
        <fullName evidence="7">Zf-HC2 domain-containing protein</fullName>
    </recommendedName>
</protein>
<dbReference type="RefSeq" id="WP_359352932.1">
    <property type="nucleotide sequence ID" value="NZ_JBEYXV010000013.1"/>
</dbReference>